<evidence type="ECO:0000313" key="2">
    <source>
        <dbReference type="EMBL" id="TLU73004.1"/>
    </source>
</evidence>
<dbReference type="RefSeq" id="WP_138325078.1">
    <property type="nucleotide sequence ID" value="NZ_VCDI01000002.1"/>
</dbReference>
<dbReference type="AlphaFoldDB" id="A0A5R9J5V9"/>
<keyword evidence="3" id="KW-1185">Reference proteome</keyword>
<dbReference type="OrthoDB" id="8430685at2"/>
<dbReference type="GO" id="GO:0005886">
    <property type="term" value="C:plasma membrane"/>
    <property type="evidence" value="ECO:0007669"/>
    <property type="project" value="TreeGrafter"/>
</dbReference>
<dbReference type="InterPro" id="IPR050445">
    <property type="entry name" value="Bact_polysacc_biosynth/exp"/>
</dbReference>
<dbReference type="GO" id="GO:0004713">
    <property type="term" value="F:protein tyrosine kinase activity"/>
    <property type="evidence" value="ECO:0007669"/>
    <property type="project" value="TreeGrafter"/>
</dbReference>
<dbReference type="Proteomes" id="UP000305654">
    <property type="component" value="Unassembled WGS sequence"/>
</dbReference>
<sequence>MADGHGGSWPSLAADAGSDPEEAAVTTAETGAADAPPAQTGAQARSLSTSLRAGAPDPQILHLLHAVLALNEQHRPFVLQIIASVAGEGTSQVAASLAETAVRQIGLPVLRLDCNPPSATASGEKQPPSLIDAFRTSSLSETALRSLAPNLLLARLSNAADGIYGMSPADLQLLFDALRKRFAMVVLDCPPALSSPGAVGLARYCDGTALVVRADTTPRAMVAQARTAIDRFGGQVIGVILNRRRSHLPSWARRWF</sequence>
<gene>
    <name evidence="2" type="ORF">FE263_06030</name>
</gene>
<name>A0A5R9J5V9_9PROT</name>
<dbReference type="PANTHER" id="PTHR32309:SF13">
    <property type="entry name" value="FERRIC ENTEROBACTIN TRANSPORT PROTEIN FEPE"/>
    <property type="match status" value="1"/>
</dbReference>
<protein>
    <submittedName>
        <fullName evidence="2">CpsD/CapB family tyrosine-protein kinase</fullName>
    </submittedName>
</protein>
<proteinExistence type="predicted"/>
<evidence type="ECO:0000256" key="1">
    <source>
        <dbReference type="SAM" id="MobiDB-lite"/>
    </source>
</evidence>
<comment type="caution">
    <text evidence="2">The sequence shown here is derived from an EMBL/GenBank/DDBJ whole genome shotgun (WGS) entry which is preliminary data.</text>
</comment>
<reference evidence="2 3" key="1">
    <citation type="submission" date="2019-05" db="EMBL/GenBank/DDBJ databases">
        <authorList>
            <person name="Pankratov T."/>
            <person name="Grouzdev D."/>
        </authorList>
    </citation>
    <scope>NUCLEOTIDE SEQUENCE [LARGE SCALE GENOMIC DNA]</scope>
    <source>
        <strain evidence="2 3">KEBCLARHB70R</strain>
    </source>
</reference>
<accession>A0A5R9J5V9</accession>
<feature type="compositionally biased region" description="Low complexity" evidence="1">
    <location>
        <begin position="23"/>
        <end position="35"/>
    </location>
</feature>
<dbReference type="SUPFAM" id="SSF52540">
    <property type="entry name" value="P-loop containing nucleoside triphosphate hydrolases"/>
    <property type="match status" value="1"/>
</dbReference>
<dbReference type="Gene3D" id="3.40.50.300">
    <property type="entry name" value="P-loop containing nucleotide triphosphate hydrolases"/>
    <property type="match status" value="1"/>
</dbReference>
<dbReference type="PANTHER" id="PTHR32309">
    <property type="entry name" value="TYROSINE-PROTEIN KINASE"/>
    <property type="match status" value="1"/>
</dbReference>
<keyword evidence="2" id="KW-0418">Kinase</keyword>
<feature type="compositionally biased region" description="Polar residues" evidence="1">
    <location>
        <begin position="40"/>
        <end position="50"/>
    </location>
</feature>
<keyword evidence="2" id="KW-0808">Transferase</keyword>
<dbReference type="EMBL" id="VCDI01000002">
    <property type="protein sequence ID" value="TLU73004.1"/>
    <property type="molecule type" value="Genomic_DNA"/>
</dbReference>
<dbReference type="InterPro" id="IPR027417">
    <property type="entry name" value="P-loop_NTPase"/>
</dbReference>
<feature type="region of interest" description="Disordered" evidence="1">
    <location>
        <begin position="1"/>
        <end position="50"/>
    </location>
</feature>
<organism evidence="2 3">
    <name type="scientific">Lichenicoccus roseus</name>
    <dbReference type="NCBI Taxonomy" id="2683649"/>
    <lineage>
        <taxon>Bacteria</taxon>
        <taxon>Pseudomonadati</taxon>
        <taxon>Pseudomonadota</taxon>
        <taxon>Alphaproteobacteria</taxon>
        <taxon>Acetobacterales</taxon>
        <taxon>Acetobacteraceae</taxon>
        <taxon>Lichenicoccus</taxon>
    </lineage>
</organism>
<evidence type="ECO:0000313" key="3">
    <source>
        <dbReference type="Proteomes" id="UP000305654"/>
    </source>
</evidence>